<dbReference type="EMBL" id="AFHQ01000037">
    <property type="protein sequence ID" value="EGK59318.1"/>
    <property type="molecule type" value="Genomic_DNA"/>
</dbReference>
<organism evidence="1 2">
    <name type="scientific">Centipeda periodontii DSM 2778</name>
    <dbReference type="NCBI Taxonomy" id="888060"/>
    <lineage>
        <taxon>Bacteria</taxon>
        <taxon>Bacillati</taxon>
        <taxon>Bacillota</taxon>
        <taxon>Negativicutes</taxon>
        <taxon>Selenomonadales</taxon>
        <taxon>Selenomonadaceae</taxon>
        <taxon>Centipeda</taxon>
    </lineage>
</organism>
<gene>
    <name evidence="1" type="ORF">HMPREF9081_1631</name>
</gene>
<dbReference type="Proteomes" id="UP000004067">
    <property type="component" value="Unassembled WGS sequence"/>
</dbReference>
<reference evidence="1 2" key="1">
    <citation type="submission" date="2011-04" db="EMBL/GenBank/DDBJ databases">
        <authorList>
            <person name="Muzny D."/>
            <person name="Qin X."/>
            <person name="Deng J."/>
            <person name="Jiang H."/>
            <person name="Liu Y."/>
            <person name="Qu J."/>
            <person name="Song X.-Z."/>
            <person name="Zhang L."/>
            <person name="Thornton R."/>
            <person name="Coyle M."/>
            <person name="Francisco L."/>
            <person name="Jackson L."/>
            <person name="Javaid M."/>
            <person name="Korchina V."/>
            <person name="Kovar C."/>
            <person name="Mata R."/>
            <person name="Mathew T."/>
            <person name="Ngo R."/>
            <person name="Nguyen L."/>
            <person name="Nguyen N."/>
            <person name="Okwuonu G."/>
            <person name="Ongeri F."/>
            <person name="Pham C."/>
            <person name="Simmons D."/>
            <person name="Wilczek-Boney K."/>
            <person name="Hale W."/>
            <person name="Jakkamsetti A."/>
            <person name="Pham P."/>
            <person name="Ruth R."/>
            <person name="San Lucas F."/>
            <person name="Warren J."/>
            <person name="Zhang J."/>
            <person name="Zhao Z."/>
            <person name="Zhou C."/>
            <person name="Zhu D."/>
            <person name="Lee S."/>
            <person name="Bess C."/>
            <person name="Blankenburg K."/>
            <person name="Forbes L."/>
            <person name="Fu Q."/>
            <person name="Gubbala S."/>
            <person name="Hirani K."/>
            <person name="Jayaseelan J.C."/>
            <person name="Lara F."/>
            <person name="Munidasa M."/>
            <person name="Palculict T."/>
            <person name="Patil S."/>
            <person name="Pu L.-L."/>
            <person name="Saada N."/>
            <person name="Tang L."/>
            <person name="Weissenberger G."/>
            <person name="Zhu Y."/>
            <person name="Hemphill L."/>
            <person name="Shang Y."/>
            <person name="Youmans B."/>
            <person name="Ayvaz T."/>
            <person name="Ross M."/>
            <person name="Santibanez J."/>
            <person name="Aqrawi P."/>
            <person name="Gross S."/>
            <person name="Joshi V."/>
            <person name="Fowler G."/>
            <person name="Nazareth L."/>
            <person name="Reid J."/>
            <person name="Worley K."/>
            <person name="Petrosino J."/>
            <person name="Highlander S."/>
            <person name="Gibbs R."/>
        </authorList>
    </citation>
    <scope>NUCLEOTIDE SEQUENCE [LARGE SCALE GENOMIC DNA]</scope>
    <source>
        <strain evidence="1 2">DSM 2778</strain>
    </source>
</reference>
<keyword evidence="2" id="KW-1185">Reference proteome</keyword>
<comment type="caution">
    <text evidence="1">The sequence shown here is derived from an EMBL/GenBank/DDBJ whole genome shotgun (WGS) entry which is preliminary data.</text>
</comment>
<name>F5RMZ5_9FIRM</name>
<sequence length="49" mass="5224">MGRLNADLLAGGLHNIRQGVGNGLTSNIERTPNDRIRLTAQAVRHSCVG</sequence>
<protein>
    <submittedName>
        <fullName evidence="1">Short chain dehydrogenase/reductase family oxidoreductase</fullName>
    </submittedName>
</protein>
<proteinExistence type="predicted"/>
<evidence type="ECO:0000313" key="1">
    <source>
        <dbReference type="EMBL" id="EGK59318.1"/>
    </source>
</evidence>
<evidence type="ECO:0000313" key="2">
    <source>
        <dbReference type="Proteomes" id="UP000004067"/>
    </source>
</evidence>
<dbReference type="eggNOG" id="ENOG502ZNAF">
    <property type="taxonomic scope" value="Bacteria"/>
</dbReference>
<dbReference type="HOGENOM" id="CLU_3133745_0_0_9"/>
<accession>F5RMZ5</accession>
<dbReference type="STRING" id="888060.HMPREF9081_1631"/>
<dbReference type="AlphaFoldDB" id="F5RMZ5"/>